<evidence type="ECO:0000313" key="1">
    <source>
        <dbReference type="EMBL" id="AEH88768.1"/>
    </source>
</evidence>
<sequence>MPRWFAPPVYVRTDRPGFRLGVPVSMLPQRNS</sequence>
<organism evidence="1 2">
    <name type="scientific">Mesorhizobium opportunistum (strain LMG 24607 / HAMBI 3007 / WSM2075)</name>
    <dbReference type="NCBI Taxonomy" id="536019"/>
    <lineage>
        <taxon>Bacteria</taxon>
        <taxon>Pseudomonadati</taxon>
        <taxon>Pseudomonadota</taxon>
        <taxon>Alphaproteobacteria</taxon>
        <taxon>Hyphomicrobiales</taxon>
        <taxon>Phyllobacteriaceae</taxon>
        <taxon>Mesorhizobium</taxon>
    </lineage>
</organism>
<protein>
    <submittedName>
        <fullName evidence="1">Uncharacterized protein</fullName>
    </submittedName>
</protein>
<evidence type="ECO:0000313" key="2">
    <source>
        <dbReference type="Proteomes" id="UP000001623"/>
    </source>
</evidence>
<dbReference type="Proteomes" id="UP000001623">
    <property type="component" value="Chromosome"/>
</dbReference>
<reference evidence="1 2" key="1">
    <citation type="submission" date="2010-10" db="EMBL/GenBank/DDBJ databases">
        <title>Complete sequence of Mesorhizobium opportunistum WSM2075.</title>
        <authorList>
            <consortium name="US DOE Joint Genome Institute"/>
            <person name="Lucas S."/>
            <person name="Copeland A."/>
            <person name="Lapidus A."/>
            <person name="Cheng J.-F."/>
            <person name="Bruce D."/>
            <person name="Goodwin L."/>
            <person name="Pitluck S."/>
            <person name="Chertkov O."/>
            <person name="Misra M."/>
            <person name="Detter J.C."/>
            <person name="Han C."/>
            <person name="Tapia R."/>
            <person name="Land M."/>
            <person name="Hauser L."/>
            <person name="Kyrpides N."/>
            <person name="Ovchinnikova G."/>
            <person name="Mavrommatis K.M."/>
            <person name="Tiwari R.P."/>
            <person name="Howieson J.G."/>
            <person name="O'Hara G.W."/>
            <person name="Nandasena K.G."/>
            <person name="Woyke T."/>
        </authorList>
    </citation>
    <scope>NUCLEOTIDE SEQUENCE [LARGE SCALE GENOMIC DNA]</scope>
    <source>
        <strain evidence="2">LMG 24607 / HAMBI 3007 / WSM2075</strain>
    </source>
</reference>
<dbReference type="KEGG" id="mop:Mesop_4338"/>
<dbReference type="HOGENOM" id="CLU_3390220_0_0_5"/>
<gene>
    <name evidence="1" type="ordered locus">Mesop_4338</name>
</gene>
<accession>F7Y9P2</accession>
<dbReference type="AlphaFoldDB" id="F7Y9P2"/>
<name>F7Y9P2_MESOW</name>
<proteinExistence type="predicted"/>
<dbReference type="EMBL" id="CP002279">
    <property type="protein sequence ID" value="AEH88768.1"/>
    <property type="molecule type" value="Genomic_DNA"/>
</dbReference>